<dbReference type="Pfam" id="PF00106">
    <property type="entry name" value="adh_short"/>
    <property type="match status" value="1"/>
</dbReference>
<accession>A0A9R0K5E8</accession>
<proteinExistence type="inferred from homology"/>
<evidence type="ECO:0008006" key="4">
    <source>
        <dbReference type="Google" id="ProtNLM"/>
    </source>
</evidence>
<dbReference type="OrthoDB" id="47007at2759"/>
<dbReference type="PANTHER" id="PTHR44375">
    <property type="entry name" value="BETA-KETOACYL-ACP REDUCTASE-LIKE PROTEIN-RELATED"/>
    <property type="match status" value="1"/>
</dbReference>
<dbReference type="InterPro" id="IPR020904">
    <property type="entry name" value="Sc_DH/Rdtase_CS"/>
</dbReference>
<reference evidence="3" key="2">
    <citation type="submission" date="2025-08" db="UniProtKB">
        <authorList>
            <consortium name="RefSeq"/>
        </authorList>
    </citation>
    <scope>IDENTIFICATION</scope>
    <source>
        <tissue evidence="3">Leaf</tissue>
    </source>
</reference>
<dbReference type="KEGG" id="soe:110797590"/>
<dbReference type="CDD" id="cd05233">
    <property type="entry name" value="SDR_c"/>
    <property type="match status" value="1"/>
</dbReference>
<name>A0A9R0K5E8_SPIOL</name>
<gene>
    <name evidence="3" type="primary">LOC110797590</name>
</gene>
<sequence>MAEIENKPQNSISQQWRKNPELEGKVVMVTGASSGLGREFCLDLAKSGCKIIAAARRIDRLQSLCDHINSLSSSSSSSSSSVSDGGNGGGVRAVAVELDVTADGKSIDASVHKAWEAFGCINALINNAGIRGNVKTSLDVSEEEWDNTFKTNLTGAWLVSKSVCIRMRDAKIGGSIINISSIAGLNRGHLPGSAAYSASKTGLNTLTKMMALELGMYKIRINSISPGLFKSEITENLMEKDWLNKVSMKTVPLQTFGTSDPALTSLVRYLIYDSSEYVTGNMFIVDAGATLPGVPIFSSL</sequence>
<dbReference type="RefSeq" id="XP_021858398.1">
    <property type="nucleotide sequence ID" value="XM_022002706.2"/>
</dbReference>
<dbReference type="FunFam" id="3.40.50.720:FF:000084">
    <property type="entry name" value="Short-chain dehydrogenase reductase"/>
    <property type="match status" value="1"/>
</dbReference>
<dbReference type="InterPro" id="IPR002347">
    <property type="entry name" value="SDR_fam"/>
</dbReference>
<dbReference type="PANTHER" id="PTHR44375:SF2">
    <property type="entry name" value="BETA-KETOACYL-ACP REDUCTASE-LIKE PROTEIN-RELATED"/>
    <property type="match status" value="1"/>
</dbReference>
<dbReference type="GeneID" id="110797590"/>
<dbReference type="PRINTS" id="PR00081">
    <property type="entry name" value="GDHRDH"/>
</dbReference>
<comment type="similarity">
    <text evidence="1">Belongs to the short-chain dehydrogenases/reductases (SDR) family.</text>
</comment>
<evidence type="ECO:0000313" key="2">
    <source>
        <dbReference type="Proteomes" id="UP000813463"/>
    </source>
</evidence>
<dbReference type="PRINTS" id="PR00080">
    <property type="entry name" value="SDRFAMILY"/>
</dbReference>
<protein>
    <recommendedName>
        <fullName evidence="4">3-oxoacyl-[acyl-carrier-protein] reductase</fullName>
    </recommendedName>
</protein>
<dbReference type="PROSITE" id="PS00061">
    <property type="entry name" value="ADH_SHORT"/>
    <property type="match status" value="1"/>
</dbReference>
<dbReference type="Gene3D" id="3.40.50.720">
    <property type="entry name" value="NAD(P)-binding Rossmann-like Domain"/>
    <property type="match status" value="1"/>
</dbReference>
<dbReference type="AlphaFoldDB" id="A0A9R0K5E8"/>
<dbReference type="InterPro" id="IPR036291">
    <property type="entry name" value="NAD(P)-bd_dom_sf"/>
</dbReference>
<dbReference type="SUPFAM" id="SSF51735">
    <property type="entry name" value="NAD(P)-binding Rossmann-fold domains"/>
    <property type="match status" value="1"/>
</dbReference>
<keyword evidence="2" id="KW-1185">Reference proteome</keyword>
<dbReference type="Proteomes" id="UP000813463">
    <property type="component" value="Chromosome 1"/>
</dbReference>
<organism evidence="2 3">
    <name type="scientific">Spinacia oleracea</name>
    <name type="common">Spinach</name>
    <dbReference type="NCBI Taxonomy" id="3562"/>
    <lineage>
        <taxon>Eukaryota</taxon>
        <taxon>Viridiplantae</taxon>
        <taxon>Streptophyta</taxon>
        <taxon>Embryophyta</taxon>
        <taxon>Tracheophyta</taxon>
        <taxon>Spermatophyta</taxon>
        <taxon>Magnoliopsida</taxon>
        <taxon>eudicotyledons</taxon>
        <taxon>Gunneridae</taxon>
        <taxon>Pentapetalae</taxon>
        <taxon>Caryophyllales</taxon>
        <taxon>Chenopodiaceae</taxon>
        <taxon>Chenopodioideae</taxon>
        <taxon>Anserineae</taxon>
        <taxon>Spinacia</taxon>
    </lineage>
</organism>
<reference evidence="2" key="1">
    <citation type="journal article" date="2021" name="Nat. Commun.">
        <title>Genomic analyses provide insights into spinach domestication and the genetic basis of agronomic traits.</title>
        <authorList>
            <person name="Cai X."/>
            <person name="Sun X."/>
            <person name="Xu C."/>
            <person name="Sun H."/>
            <person name="Wang X."/>
            <person name="Ge C."/>
            <person name="Zhang Z."/>
            <person name="Wang Q."/>
            <person name="Fei Z."/>
            <person name="Jiao C."/>
            <person name="Wang Q."/>
        </authorList>
    </citation>
    <scope>NUCLEOTIDE SEQUENCE [LARGE SCALE GENOMIC DNA]</scope>
    <source>
        <strain evidence="2">cv. Varoflay</strain>
    </source>
</reference>
<evidence type="ECO:0000313" key="3">
    <source>
        <dbReference type="RefSeq" id="XP_021858398.1"/>
    </source>
</evidence>
<evidence type="ECO:0000256" key="1">
    <source>
        <dbReference type="RuleBase" id="RU000363"/>
    </source>
</evidence>